<dbReference type="InterPro" id="IPR004408">
    <property type="entry name" value="Biotin_CoA_COase_ligase"/>
</dbReference>
<dbReference type="Gene3D" id="3.30.930.10">
    <property type="entry name" value="Bira Bifunctional Protein, Domain 2"/>
    <property type="match status" value="1"/>
</dbReference>
<dbReference type="GO" id="GO:0005524">
    <property type="term" value="F:ATP binding"/>
    <property type="evidence" value="ECO:0007669"/>
    <property type="project" value="UniProtKB-UniRule"/>
</dbReference>
<dbReference type="SUPFAM" id="SSF55681">
    <property type="entry name" value="Class II aaRS and biotin synthetases"/>
    <property type="match status" value="1"/>
</dbReference>
<dbReference type="NCBIfam" id="TIGR00121">
    <property type="entry name" value="birA_ligase"/>
    <property type="match status" value="1"/>
</dbReference>
<dbReference type="InterPro" id="IPR008988">
    <property type="entry name" value="Transcriptional_repressor_C"/>
</dbReference>
<keyword evidence="2 5" id="KW-0547">Nucleotide-binding</keyword>
<gene>
    <name evidence="5" type="primary">birA</name>
    <name evidence="7" type="ORF">SY1_23560</name>
</gene>
<dbReference type="Gene3D" id="2.30.30.100">
    <property type="match status" value="1"/>
</dbReference>
<dbReference type="GO" id="GO:0005737">
    <property type="term" value="C:cytoplasm"/>
    <property type="evidence" value="ECO:0007669"/>
    <property type="project" value="TreeGrafter"/>
</dbReference>
<evidence type="ECO:0000256" key="1">
    <source>
        <dbReference type="ARBA" id="ARBA00022598"/>
    </source>
</evidence>
<evidence type="ECO:0000256" key="2">
    <source>
        <dbReference type="ARBA" id="ARBA00022741"/>
    </source>
</evidence>
<dbReference type="InterPro" id="IPR036390">
    <property type="entry name" value="WH_DNA-bd_sf"/>
</dbReference>
<dbReference type="RefSeq" id="WP_015557154.1">
    <property type="nucleotide sequence ID" value="NC_021038.1"/>
</dbReference>
<evidence type="ECO:0000256" key="3">
    <source>
        <dbReference type="ARBA" id="ARBA00022840"/>
    </source>
</evidence>
<dbReference type="CDD" id="cd16442">
    <property type="entry name" value="BPL"/>
    <property type="match status" value="1"/>
</dbReference>
<comment type="similarity">
    <text evidence="5">Belongs to the biotin--protein ligase family.</text>
</comment>
<keyword evidence="8" id="KW-1185">Reference proteome</keyword>
<proteinExistence type="inferred from homology"/>
<sequence>MIKSDVLRMLEERRGTAISGEAMAQALGVSRAAVCKAVASLRAEGHLVGSAPRRGYLLERESDVLTEEGIRSHLSEACGVRRVVCLDTVDSTNTHAKRLALAGAESGTLIAANQQTVGRGRRGRSFLSPAGTGLYMTLLLRPSSSMERFQMITIAAGTAVCLAVEELTPLRPLVKWVNDVYLHGRDGVERKVCGILSEAVSDVESGTVENVVVGIGLNVTTRDFGRDLNDRAGSIFPEGVSRNQLAARIAERLMDFSTRLEDPELLRAYRERSLLLGRRVRWMQDGRGCLGRAVDVDELGGLVVEDEDGARRSLRSGEVYEVRPFDGAQSS</sequence>
<keyword evidence="5" id="KW-0804">Transcription</keyword>
<dbReference type="PANTHER" id="PTHR12835">
    <property type="entry name" value="BIOTIN PROTEIN LIGASE"/>
    <property type="match status" value="1"/>
</dbReference>
<dbReference type="Pfam" id="PF02237">
    <property type="entry name" value="BPL_C"/>
    <property type="match status" value="1"/>
</dbReference>
<keyword evidence="3 5" id="KW-0067">ATP-binding</keyword>
<keyword evidence="1 5" id="KW-0436">Ligase</keyword>
<dbReference type="SUPFAM" id="SSF50037">
    <property type="entry name" value="C-terminal domain of transcriptional repressors"/>
    <property type="match status" value="1"/>
</dbReference>
<dbReference type="GO" id="GO:0006355">
    <property type="term" value="P:regulation of DNA-templated transcription"/>
    <property type="evidence" value="ECO:0007669"/>
    <property type="project" value="UniProtKB-UniRule"/>
</dbReference>
<feature type="binding site" evidence="5">
    <location>
        <begin position="119"/>
        <end position="121"/>
    </location>
    <ligand>
        <name>biotin</name>
        <dbReference type="ChEBI" id="CHEBI:57586"/>
    </ligand>
</feature>
<dbReference type="Pfam" id="PF08279">
    <property type="entry name" value="HTH_11"/>
    <property type="match status" value="1"/>
</dbReference>
<feature type="binding site" evidence="5">
    <location>
        <begin position="91"/>
        <end position="93"/>
    </location>
    <ligand>
        <name>biotin</name>
        <dbReference type="ChEBI" id="CHEBI:57586"/>
    </ligand>
</feature>
<dbReference type="EC" id="6.3.4.15" evidence="5"/>
<evidence type="ECO:0000259" key="6">
    <source>
        <dbReference type="PROSITE" id="PS51733"/>
    </source>
</evidence>
<reference evidence="8" key="1">
    <citation type="submission" date="2010-03" db="EMBL/GenBank/DDBJ databases">
        <title>The genome sequence of Synergistetes sp. SGP1.</title>
        <authorList>
            <consortium name="metaHIT consortium -- http://www.metahit.eu/"/>
            <person name="Pajon A."/>
            <person name="Turner K."/>
            <person name="Parkhill J."/>
            <person name="Wade W."/>
            <person name="Vartoukian S."/>
        </authorList>
    </citation>
    <scope>NUCLEOTIDE SEQUENCE [LARGE SCALE GENOMIC DNA]</scope>
    <source>
        <strain evidence="8">SGP1</strain>
    </source>
</reference>
<keyword evidence="5" id="KW-0805">Transcription regulation</keyword>
<dbReference type="PROSITE" id="PS51733">
    <property type="entry name" value="BPL_LPL_CATALYTIC"/>
    <property type="match status" value="1"/>
</dbReference>
<dbReference type="KEGG" id="sbr:SY1_23560"/>
<evidence type="ECO:0000256" key="4">
    <source>
        <dbReference type="ARBA" id="ARBA00023267"/>
    </source>
</evidence>
<comment type="function">
    <text evidence="5">Acts both as a biotin--[acetyl-CoA-carboxylase] ligase and a repressor.</text>
</comment>
<dbReference type="GO" id="GO:0003677">
    <property type="term" value="F:DNA binding"/>
    <property type="evidence" value="ECO:0007669"/>
    <property type="project" value="UniProtKB-UniRule"/>
</dbReference>
<dbReference type="InterPro" id="IPR003142">
    <property type="entry name" value="BPL_C"/>
</dbReference>
<comment type="caution">
    <text evidence="5">Lacks conserved residue(s) required for the propagation of feature annotation.</text>
</comment>
<dbReference type="GO" id="GO:0004077">
    <property type="term" value="F:biotin--[biotin carboxyl-carrier protein] ligase activity"/>
    <property type="evidence" value="ECO:0007669"/>
    <property type="project" value="UniProtKB-UniRule"/>
</dbReference>
<dbReference type="Gene3D" id="1.10.10.10">
    <property type="entry name" value="Winged helix-like DNA-binding domain superfamily/Winged helix DNA-binding domain"/>
    <property type="match status" value="1"/>
</dbReference>
<dbReference type="InterPro" id="IPR030855">
    <property type="entry name" value="Bifunct_BirA"/>
</dbReference>
<comment type="catalytic activity">
    <reaction evidence="5">
        <text>biotin + L-lysyl-[protein] + ATP = N(6)-biotinyl-L-lysyl-[protein] + AMP + diphosphate + H(+)</text>
        <dbReference type="Rhea" id="RHEA:11756"/>
        <dbReference type="Rhea" id="RHEA-COMP:9752"/>
        <dbReference type="Rhea" id="RHEA-COMP:10505"/>
        <dbReference type="ChEBI" id="CHEBI:15378"/>
        <dbReference type="ChEBI" id="CHEBI:29969"/>
        <dbReference type="ChEBI" id="CHEBI:30616"/>
        <dbReference type="ChEBI" id="CHEBI:33019"/>
        <dbReference type="ChEBI" id="CHEBI:57586"/>
        <dbReference type="ChEBI" id="CHEBI:83144"/>
        <dbReference type="ChEBI" id="CHEBI:456215"/>
        <dbReference type="EC" id="6.3.4.15"/>
    </reaction>
</comment>
<organism evidence="7 8">
    <name type="scientific">Fretibacterium fastidiosum</name>
    <dbReference type="NCBI Taxonomy" id="651822"/>
    <lineage>
        <taxon>Bacteria</taxon>
        <taxon>Thermotogati</taxon>
        <taxon>Synergistota</taxon>
        <taxon>Synergistia</taxon>
        <taxon>Synergistales</taxon>
        <taxon>Aminobacteriaceae</taxon>
        <taxon>Fretibacterium</taxon>
    </lineage>
</organism>
<name>A0AB94IZ49_9BACT</name>
<keyword evidence="5" id="KW-0238">DNA-binding</keyword>
<evidence type="ECO:0000313" key="8">
    <source>
        <dbReference type="Proteomes" id="UP000008957"/>
    </source>
</evidence>
<keyword evidence="5" id="KW-0678">Repressor</keyword>
<dbReference type="InterPro" id="IPR013196">
    <property type="entry name" value="HTH_11"/>
</dbReference>
<dbReference type="InterPro" id="IPR004143">
    <property type="entry name" value="BPL_LPL_catalytic"/>
</dbReference>
<evidence type="ECO:0000256" key="5">
    <source>
        <dbReference type="HAMAP-Rule" id="MF_00978"/>
    </source>
</evidence>
<reference evidence="7 8" key="2">
    <citation type="submission" date="2010-03" db="EMBL/GenBank/DDBJ databases">
        <authorList>
            <person name="Pajon A."/>
        </authorList>
    </citation>
    <scope>NUCLEOTIDE SEQUENCE [LARGE SCALE GENOMIC DNA]</scope>
    <source>
        <strain evidence="7 8">SGP1</strain>
    </source>
</reference>
<feature type="domain" description="BPL/LPL catalytic" evidence="6">
    <location>
        <begin position="67"/>
        <end position="265"/>
    </location>
</feature>
<evidence type="ECO:0000313" key="7">
    <source>
        <dbReference type="EMBL" id="CBL29008.1"/>
    </source>
</evidence>
<dbReference type="Proteomes" id="UP000008957">
    <property type="component" value="Chromosome"/>
</dbReference>
<feature type="binding site" evidence="5">
    <location>
        <position position="115"/>
    </location>
    <ligand>
        <name>biotin</name>
        <dbReference type="ChEBI" id="CHEBI:57586"/>
    </ligand>
</feature>
<dbReference type="InterPro" id="IPR036388">
    <property type="entry name" value="WH-like_DNA-bd_sf"/>
</dbReference>
<keyword evidence="4 5" id="KW-0092">Biotin</keyword>
<dbReference type="PANTHER" id="PTHR12835:SF5">
    <property type="entry name" value="BIOTIN--PROTEIN LIGASE"/>
    <property type="match status" value="1"/>
</dbReference>
<dbReference type="EMBL" id="FP929056">
    <property type="protein sequence ID" value="CBL29008.1"/>
    <property type="molecule type" value="Genomic_DNA"/>
</dbReference>
<accession>A0AB94IZ49</accession>
<protein>
    <recommendedName>
        <fullName evidence="5">Bifunctional ligase/repressor BirA</fullName>
    </recommendedName>
    <alternativeName>
        <fullName evidence="5">Biotin--[acetyl-CoA-carboxylase] ligase</fullName>
        <ecNumber evidence="5">6.3.4.15</ecNumber>
    </alternativeName>
    <alternativeName>
        <fullName evidence="5">Biotin--protein ligase</fullName>
    </alternativeName>
    <alternativeName>
        <fullName evidence="5">Biotin-[acetyl-CoA carboxylase] synthetase</fullName>
    </alternativeName>
</protein>
<dbReference type="Pfam" id="PF03099">
    <property type="entry name" value="BPL_LplA_LipB"/>
    <property type="match status" value="1"/>
</dbReference>
<dbReference type="SUPFAM" id="SSF46785">
    <property type="entry name" value="Winged helix' DNA-binding domain"/>
    <property type="match status" value="1"/>
</dbReference>
<dbReference type="AlphaFoldDB" id="A0AB94IZ49"/>
<dbReference type="InterPro" id="IPR045864">
    <property type="entry name" value="aa-tRNA-synth_II/BPL/LPL"/>
</dbReference>
<feature type="DNA-binding region" description="H-T-H motif" evidence="5">
    <location>
        <begin position="20"/>
        <end position="39"/>
    </location>
</feature>
<dbReference type="HAMAP" id="MF_00978">
    <property type="entry name" value="Bifunct_BirA"/>
    <property type="match status" value="1"/>
</dbReference>